<protein>
    <submittedName>
        <fullName evidence="2">Uncharacterized protein</fullName>
    </submittedName>
</protein>
<keyword evidence="3" id="KW-1185">Reference proteome</keyword>
<keyword evidence="1" id="KW-0812">Transmembrane</keyword>
<gene>
    <name evidence="2" type="ORF">SAMN06265364_12211</name>
</gene>
<comment type="caution">
    <text evidence="2">The sequence shown here is derived from an EMBL/GenBank/DDBJ whole genome shotgun (WGS) entry which is preliminary data.</text>
</comment>
<dbReference type="EMBL" id="FZNZ01000022">
    <property type="protein sequence ID" value="SNR94823.1"/>
    <property type="molecule type" value="Genomic_DNA"/>
</dbReference>
<feature type="transmembrane region" description="Helical" evidence="1">
    <location>
        <begin position="16"/>
        <end position="37"/>
    </location>
</feature>
<dbReference type="AlphaFoldDB" id="A0AA94LKT7"/>
<keyword evidence="1" id="KW-1133">Transmembrane helix</keyword>
<organism evidence="2 3">
    <name type="scientific">Prevotella jejuni</name>
    <dbReference type="NCBI Taxonomy" id="1177574"/>
    <lineage>
        <taxon>Bacteria</taxon>
        <taxon>Pseudomonadati</taxon>
        <taxon>Bacteroidota</taxon>
        <taxon>Bacteroidia</taxon>
        <taxon>Bacteroidales</taxon>
        <taxon>Prevotellaceae</taxon>
        <taxon>Prevotella</taxon>
    </lineage>
</organism>
<accession>A0AA94LKT7</accession>
<name>A0AA94LKT7_9BACT</name>
<sequence>MIIYIYYKEWHNGIDYTYQLIIALPCLVLHAQTMLYMG</sequence>
<dbReference type="Proteomes" id="UP000198427">
    <property type="component" value="Unassembled WGS sequence"/>
</dbReference>
<proteinExistence type="predicted"/>
<keyword evidence="1" id="KW-0472">Membrane</keyword>
<evidence type="ECO:0000313" key="2">
    <source>
        <dbReference type="EMBL" id="SNR94823.1"/>
    </source>
</evidence>
<evidence type="ECO:0000313" key="3">
    <source>
        <dbReference type="Proteomes" id="UP000198427"/>
    </source>
</evidence>
<evidence type="ECO:0000256" key="1">
    <source>
        <dbReference type="SAM" id="Phobius"/>
    </source>
</evidence>
<reference evidence="2 3" key="1">
    <citation type="submission" date="2017-06" db="EMBL/GenBank/DDBJ databases">
        <authorList>
            <person name="Varghese N."/>
            <person name="Submissions S."/>
        </authorList>
    </citation>
    <scope>NUCLEOTIDE SEQUENCE [LARGE SCALE GENOMIC DNA]</scope>
    <source>
        <strain evidence="2 3">DSM 26989</strain>
    </source>
</reference>